<dbReference type="PROSITE" id="PS00455">
    <property type="entry name" value="AMP_BINDING"/>
    <property type="match status" value="1"/>
</dbReference>
<feature type="domain" description="Carrier" evidence="6">
    <location>
        <begin position="630"/>
        <end position="705"/>
    </location>
</feature>
<dbReference type="SMART" id="SM00823">
    <property type="entry name" value="PKS_PP"/>
    <property type="match status" value="2"/>
</dbReference>
<accession>A0A2C5ZLK6</accession>
<keyword evidence="1" id="KW-0596">Phosphopantetheine</keyword>
<evidence type="ECO:0000256" key="1">
    <source>
        <dbReference type="ARBA" id="ARBA00022450"/>
    </source>
</evidence>
<proteinExistence type="inferred from homology"/>
<dbReference type="InterPro" id="IPR042099">
    <property type="entry name" value="ANL_N_sf"/>
</dbReference>
<dbReference type="Gene3D" id="3.30.300.30">
    <property type="match status" value="1"/>
</dbReference>
<dbReference type="SUPFAM" id="SSF47336">
    <property type="entry name" value="ACP-like"/>
    <property type="match status" value="2"/>
</dbReference>
<dbReference type="SUPFAM" id="SSF52777">
    <property type="entry name" value="CoA-dependent acyltransferases"/>
    <property type="match status" value="4"/>
</dbReference>
<dbReference type="OrthoDB" id="416786at2759"/>
<sequence>MADNGSEHETQELESEGEHSEQKEQEWQSEKGQSDDDEAQSISAADLEQIWQWNKTVPETIEGCIHERILERARRYPQAEAVRAWDGRLTYGQLDDYSGRLARIVRGQMARGAADSRAQGTEAEDGRVDETEDGMLCVPLCFEKSVWTVVAVLGVLRSGAAFSLTDASQPEARLRSIVEQTNARVVITSVAQGDLGRRICPNGTVICLSRAMLDQQDQDQDSETDMGCVVPPASPMYIIFTSGSTGRPKGVVVSHQNYLSGAVPRAQVVGYNDASAVFDFPSYAFDVGIDCMLCTLAAGGVMCVPSDEDRVNQLSQAIRSSGANMVHMTPSVARLLDPDIIGSLTVLGLGGEAVSASDAAAWSRHTRLVIAYGPSECTVACTVNWDLSRSRGIGVGVGGLTWIVDAQCHDVLMPIGAVGELLIEGPVVAMGYLNQAELTSQVFIEDPAWLTAGHGQVAAGRGGRLYKTGDLVRYEAKGGGLLEFVGRKDQQVKLRGQRVELAEVEHHVRGCLPAGTRVAVEVIESGPGRVPTLMAFVCEGEDADGGQDGLVEPSPELSSALASLDSAMGLRAPRYMVPAACVTLGRMPSLVSGKTDRKRLRQIGESIPRQRLWREKQGLQQEAQQDLQQEAQTDKEKLLLQAWTQVLGHDSGLVRQSNFFALGGDSLRAMKLVSAARRLGLSLTVAHVFTTPTLAAMAQVASDTAADEGDIEPFSLLAKGWTVDEARRQTAALCGLKAEAIQDIYACTPLQEALMALSAKVAEAYVAQRVVELGDEQTALRVGAAAQQAQRDSSILRTRIVQVPGRGLYQVVVRADEAWHLGSGPSLDAYLATDRGRRMELGQPLARFAVVGGPKPSFVVTMHHALYDGWSMPLIADRINRAFVHDEAPRPPADMKHFIRYLASLDQAASQDFWRRQLDGATGLQFPLLPWLGYQPQADSLLEEYVPLDAACSSVTTTTVAAVIRAAWALVAARYTANPHVVFGETLTGRNAPIAGADEIEGPLITTVPVHVFVDADASLDDFVRALERQTIAQMPHEHMGLQYIRRLSPDAREACELGTGLVLQPRTGSDAPAASDALPASRLVPWSDTEAAREALKFNTYAVMLVCSMDAHGFLVMASFDSKTVHADLMQRVLHQLKLVTRLIHCGRCGSMRLADVVRATSTDGELLAAYAPACDPHGLAGGFEGIEALHVVDSADPSELQPVGAVGELVVQAARPLPLAELAVRPSWLDARSSASRLFRTGRLVRYDSEGHLQAVAAGSTAAQTQHQAPSWQRVSAASHKQRRLRRLWSRVLGIAQDDIGLDDSFFLLGGDSITAMKLVSEARLDGIGLTVMQIFDKRRLFDMAQAMHDDDDAAAAPEQEPAALSLLDVDDAAGFVRDVVQPLIVEPGCTIEHVLPARPLQHVSVLGTVKEPRFSVRYELMHFDAPVHVARLAAACQGLVDAHEILRTLFVEHQSQCLAVAVSGLAVSLAEHCVDRDDQVDAFVHDLCRLDVRTSMPHGSAFVAWFLVRARAGRRSCLVWRLSHAQYDEVCLPAMLRHLSALYQDPDASHAALAAVPFSSYVAHVLRRSLAASTPYWRRLLAGSSLTVLRPPEPVTLTAHVAVDTTLDISARPREVTPATLPTAAWALCLARRLALRDVVFGEVVSGRNIDFPAAHAVAGPCWQYVPVRVRFRPHWRAHHLLAHIQHQHIASAAHEAMAFAEIVARCTDWHPDATPPWFDSVVHQDVAHVRSLPFAACARIETLYPHQEPLDEWKIQAYIDGDAMTLEIVTVQSWGPYARGLLADLAAAARQLLDDPAAPLFEE</sequence>
<dbReference type="Proteomes" id="UP000224854">
    <property type="component" value="Unassembled WGS sequence"/>
</dbReference>
<dbReference type="Gene3D" id="3.30.559.30">
    <property type="entry name" value="Nonribosomal peptide synthetase, condensation domain"/>
    <property type="match status" value="2"/>
</dbReference>
<dbReference type="GO" id="GO:0031177">
    <property type="term" value="F:phosphopantetheine binding"/>
    <property type="evidence" value="ECO:0007669"/>
    <property type="project" value="InterPro"/>
</dbReference>
<organism evidence="7 8">
    <name type="scientific">Ophiocordyceps australis</name>
    <dbReference type="NCBI Taxonomy" id="1399860"/>
    <lineage>
        <taxon>Eukaryota</taxon>
        <taxon>Fungi</taxon>
        <taxon>Dikarya</taxon>
        <taxon>Ascomycota</taxon>
        <taxon>Pezizomycotina</taxon>
        <taxon>Sordariomycetes</taxon>
        <taxon>Hypocreomycetidae</taxon>
        <taxon>Hypocreales</taxon>
        <taxon>Ophiocordycipitaceae</taxon>
        <taxon>Ophiocordyceps</taxon>
    </lineage>
</organism>
<dbReference type="CDD" id="cd19545">
    <property type="entry name" value="FUM14_C_NRPS-like"/>
    <property type="match status" value="1"/>
</dbReference>
<dbReference type="Gene3D" id="3.30.559.10">
    <property type="entry name" value="Chloramphenicol acetyltransferase-like domain"/>
    <property type="match status" value="2"/>
</dbReference>
<dbReference type="InterPro" id="IPR006162">
    <property type="entry name" value="Ppantetheine_attach_site"/>
</dbReference>
<dbReference type="InterPro" id="IPR023213">
    <property type="entry name" value="CAT-like_dom_sf"/>
</dbReference>
<dbReference type="InterPro" id="IPR020845">
    <property type="entry name" value="AMP-binding_CS"/>
</dbReference>
<gene>
    <name evidence="7" type="ORF">CDD82_7476</name>
</gene>
<dbReference type="EMBL" id="NJEU01000088">
    <property type="protein sequence ID" value="PHH81937.1"/>
    <property type="molecule type" value="Genomic_DNA"/>
</dbReference>
<dbReference type="FunFam" id="1.10.1200.10:FF:000005">
    <property type="entry name" value="Nonribosomal peptide synthetase 1"/>
    <property type="match status" value="2"/>
</dbReference>
<evidence type="ECO:0000313" key="8">
    <source>
        <dbReference type="Proteomes" id="UP000224854"/>
    </source>
</evidence>
<comment type="similarity">
    <text evidence="4">Belongs to the NRP synthetase family.</text>
</comment>
<dbReference type="InterPro" id="IPR000873">
    <property type="entry name" value="AMP-dep_synth/lig_dom"/>
</dbReference>
<dbReference type="Pfam" id="PF00550">
    <property type="entry name" value="PP-binding"/>
    <property type="match status" value="2"/>
</dbReference>
<dbReference type="PANTHER" id="PTHR45527">
    <property type="entry name" value="NONRIBOSOMAL PEPTIDE SYNTHETASE"/>
    <property type="match status" value="1"/>
</dbReference>
<dbReference type="SUPFAM" id="SSF56801">
    <property type="entry name" value="Acetyl-CoA synthetase-like"/>
    <property type="match status" value="1"/>
</dbReference>
<keyword evidence="8" id="KW-1185">Reference proteome</keyword>
<feature type="region of interest" description="Disordered" evidence="5">
    <location>
        <begin position="1"/>
        <end position="41"/>
    </location>
</feature>
<dbReference type="GO" id="GO:0016874">
    <property type="term" value="F:ligase activity"/>
    <property type="evidence" value="ECO:0007669"/>
    <property type="project" value="UniProtKB-KW"/>
</dbReference>
<evidence type="ECO:0000256" key="3">
    <source>
        <dbReference type="ARBA" id="ARBA00022598"/>
    </source>
</evidence>
<evidence type="ECO:0000259" key="6">
    <source>
        <dbReference type="PROSITE" id="PS50075"/>
    </source>
</evidence>
<dbReference type="InterPro" id="IPR020806">
    <property type="entry name" value="PKS_PP-bd"/>
</dbReference>
<feature type="compositionally biased region" description="Basic and acidic residues" evidence="5">
    <location>
        <begin position="1"/>
        <end position="34"/>
    </location>
</feature>
<keyword evidence="3" id="KW-0436">Ligase</keyword>
<comment type="caution">
    <text evidence="7">The sequence shown here is derived from an EMBL/GenBank/DDBJ whole genome shotgun (WGS) entry which is preliminary data.</text>
</comment>
<dbReference type="FunFam" id="3.30.559.30:FF:000003">
    <property type="entry name" value="Nonribosomal peptide synthase SidD"/>
    <property type="match status" value="1"/>
</dbReference>
<evidence type="ECO:0000256" key="2">
    <source>
        <dbReference type="ARBA" id="ARBA00022553"/>
    </source>
</evidence>
<keyword evidence="2" id="KW-0597">Phosphoprotein</keyword>
<name>A0A2C5ZLK6_9HYPO</name>
<protein>
    <recommendedName>
        <fullName evidence="6">Carrier domain-containing protein</fullName>
    </recommendedName>
</protein>
<dbReference type="InterPro" id="IPR009081">
    <property type="entry name" value="PP-bd_ACP"/>
</dbReference>
<dbReference type="CDD" id="cd05918">
    <property type="entry name" value="A_NRPS_SidN3_like"/>
    <property type="match status" value="1"/>
</dbReference>
<dbReference type="GO" id="GO:0043041">
    <property type="term" value="P:amino acid activation for nonribosomal peptide biosynthetic process"/>
    <property type="evidence" value="ECO:0007669"/>
    <property type="project" value="TreeGrafter"/>
</dbReference>
<evidence type="ECO:0000256" key="4">
    <source>
        <dbReference type="ARBA" id="ARBA00029454"/>
    </source>
</evidence>
<dbReference type="Gene3D" id="1.10.1200.10">
    <property type="entry name" value="ACP-like"/>
    <property type="match status" value="2"/>
</dbReference>
<dbReference type="Gene3D" id="3.40.50.12780">
    <property type="entry name" value="N-terminal domain of ligase-like"/>
    <property type="match status" value="1"/>
</dbReference>
<feature type="domain" description="Carrier" evidence="6">
    <location>
        <begin position="1278"/>
        <end position="1354"/>
    </location>
</feature>
<evidence type="ECO:0000256" key="5">
    <source>
        <dbReference type="SAM" id="MobiDB-lite"/>
    </source>
</evidence>
<dbReference type="GO" id="GO:0005737">
    <property type="term" value="C:cytoplasm"/>
    <property type="evidence" value="ECO:0007669"/>
    <property type="project" value="TreeGrafter"/>
</dbReference>
<dbReference type="GO" id="GO:0044550">
    <property type="term" value="P:secondary metabolite biosynthetic process"/>
    <property type="evidence" value="ECO:0007669"/>
    <property type="project" value="TreeGrafter"/>
</dbReference>
<dbReference type="PROSITE" id="PS50075">
    <property type="entry name" value="CARRIER"/>
    <property type="match status" value="2"/>
</dbReference>
<dbReference type="Pfam" id="PF00501">
    <property type="entry name" value="AMP-binding"/>
    <property type="match status" value="1"/>
</dbReference>
<dbReference type="Pfam" id="PF00668">
    <property type="entry name" value="Condensation"/>
    <property type="match status" value="2"/>
</dbReference>
<dbReference type="InterPro" id="IPR001242">
    <property type="entry name" value="Condensation_dom"/>
</dbReference>
<dbReference type="PROSITE" id="PS00012">
    <property type="entry name" value="PHOSPHOPANTETHEINE"/>
    <property type="match status" value="2"/>
</dbReference>
<evidence type="ECO:0000313" key="7">
    <source>
        <dbReference type="EMBL" id="PHH81937.1"/>
    </source>
</evidence>
<reference evidence="7 8" key="1">
    <citation type="submission" date="2017-06" db="EMBL/GenBank/DDBJ databases">
        <title>Ant-infecting Ophiocordyceps genomes reveal a high diversity of potential behavioral manipulation genes and a possible major role for enterotoxins.</title>
        <authorList>
            <person name="De Bekker C."/>
            <person name="Evans H.C."/>
            <person name="Brachmann A."/>
            <person name="Hughes D.P."/>
        </authorList>
    </citation>
    <scope>NUCLEOTIDE SEQUENCE [LARGE SCALE GENOMIC DNA]</scope>
    <source>
        <strain evidence="7 8">1348a</strain>
    </source>
</reference>
<dbReference type="InterPro" id="IPR036736">
    <property type="entry name" value="ACP-like_sf"/>
</dbReference>
<dbReference type="PANTHER" id="PTHR45527:SF3">
    <property type="entry name" value="SIDEROPHORE SYNTHETASE (EUROFUNG)"/>
    <property type="match status" value="1"/>
</dbReference>
<dbReference type="InterPro" id="IPR045851">
    <property type="entry name" value="AMP-bd_C_sf"/>
</dbReference>